<evidence type="ECO:0000256" key="6">
    <source>
        <dbReference type="ARBA" id="ARBA00022723"/>
    </source>
</evidence>
<proteinExistence type="inferred from homology"/>
<evidence type="ECO:0000256" key="7">
    <source>
        <dbReference type="ARBA" id="ARBA00022833"/>
    </source>
</evidence>
<evidence type="ECO:0000256" key="9">
    <source>
        <dbReference type="ARBA" id="ARBA00031449"/>
    </source>
</evidence>
<dbReference type="InterPro" id="IPR038418">
    <property type="entry name" value="6-PTP_synth/QueD_sf"/>
</dbReference>
<evidence type="ECO:0000256" key="1">
    <source>
        <dbReference type="ARBA" id="ARBA00001947"/>
    </source>
</evidence>
<dbReference type="SUPFAM" id="SSF55620">
    <property type="entry name" value="Tetrahydrobiopterin biosynthesis enzymes-like"/>
    <property type="match status" value="1"/>
</dbReference>
<dbReference type="PANTHER" id="PTHR12589:SF7">
    <property type="entry name" value="6-PYRUVOYL TETRAHYDROBIOPTERIN SYNTHASE"/>
    <property type="match status" value="1"/>
</dbReference>
<sequence length="126" mass="13612">MYEVYVAASFEAAHRLRGEHFGPAARTHGHTYRLEAVVRGENLAEDGTLFDIGVLRETVDGVAASLHYRDLDEVPGLAGKNTTAEVVAGFCWDGISPSLRGRGLASLAVRVWESPQVYAAREGALD</sequence>
<evidence type="ECO:0000256" key="3">
    <source>
        <dbReference type="ARBA" id="ARBA00008900"/>
    </source>
</evidence>
<evidence type="ECO:0000313" key="12">
    <source>
        <dbReference type="Proteomes" id="UP000501452"/>
    </source>
</evidence>
<evidence type="ECO:0000256" key="10">
    <source>
        <dbReference type="ARBA" id="ARBA00048807"/>
    </source>
</evidence>
<dbReference type="Proteomes" id="UP000501452">
    <property type="component" value="Chromosome"/>
</dbReference>
<dbReference type="InterPro" id="IPR007115">
    <property type="entry name" value="6-PTP_synth/QueD"/>
</dbReference>
<gene>
    <name evidence="11" type="ORF">GBA63_05545</name>
</gene>
<keyword evidence="12" id="KW-1185">Reference proteome</keyword>
<dbReference type="GO" id="GO:0070497">
    <property type="term" value="F:6-carboxytetrahydropterin synthase activity"/>
    <property type="evidence" value="ECO:0007669"/>
    <property type="project" value="UniProtKB-EC"/>
</dbReference>
<dbReference type="GO" id="GO:0046872">
    <property type="term" value="F:metal ion binding"/>
    <property type="evidence" value="ECO:0007669"/>
    <property type="project" value="UniProtKB-KW"/>
</dbReference>
<dbReference type="EMBL" id="CP045119">
    <property type="protein sequence ID" value="QIN82170.1"/>
    <property type="molecule type" value="Genomic_DNA"/>
</dbReference>
<dbReference type="EC" id="4.1.2.50" evidence="4"/>
<comment type="cofactor">
    <cofactor evidence="1">
        <name>Zn(2+)</name>
        <dbReference type="ChEBI" id="CHEBI:29105"/>
    </cofactor>
</comment>
<dbReference type="KEGG" id="rub:GBA63_05545"/>
<organism evidence="11 12">
    <name type="scientific">Rubrobacter tropicus</name>
    <dbReference type="NCBI Taxonomy" id="2653851"/>
    <lineage>
        <taxon>Bacteria</taxon>
        <taxon>Bacillati</taxon>
        <taxon>Actinomycetota</taxon>
        <taxon>Rubrobacteria</taxon>
        <taxon>Rubrobacterales</taxon>
        <taxon>Rubrobacteraceae</taxon>
        <taxon>Rubrobacter</taxon>
    </lineage>
</organism>
<evidence type="ECO:0000313" key="11">
    <source>
        <dbReference type="EMBL" id="QIN82170.1"/>
    </source>
</evidence>
<comment type="similarity">
    <text evidence="3">Belongs to the PTPS family. QueD subfamily.</text>
</comment>
<dbReference type="Gene3D" id="3.30.479.10">
    <property type="entry name" value="6-pyruvoyl tetrahydropterin synthase/QueD"/>
    <property type="match status" value="1"/>
</dbReference>
<evidence type="ECO:0000256" key="4">
    <source>
        <dbReference type="ARBA" id="ARBA00012982"/>
    </source>
</evidence>
<protein>
    <recommendedName>
        <fullName evidence="5">6-carboxy-5,6,7,8-tetrahydropterin synthase</fullName>
        <ecNumber evidence="4">4.1.2.50</ecNumber>
    </recommendedName>
    <alternativeName>
        <fullName evidence="9">Queuosine biosynthesis protein QueD</fullName>
    </alternativeName>
</protein>
<name>A0A6G8Q6T1_9ACTN</name>
<evidence type="ECO:0000256" key="2">
    <source>
        <dbReference type="ARBA" id="ARBA00005061"/>
    </source>
</evidence>
<evidence type="ECO:0000256" key="8">
    <source>
        <dbReference type="ARBA" id="ARBA00023239"/>
    </source>
</evidence>
<dbReference type="AlphaFoldDB" id="A0A6G8Q6T1"/>
<reference evidence="11 12" key="1">
    <citation type="submission" date="2019-10" db="EMBL/GenBank/DDBJ databases">
        <title>Rubrobacter sp nov SCSIO 52090 isolated from a deep-sea sediment in the South China Sea.</title>
        <authorList>
            <person name="Chen R.W."/>
        </authorList>
    </citation>
    <scope>NUCLEOTIDE SEQUENCE [LARGE SCALE GENOMIC DNA]</scope>
    <source>
        <strain evidence="11 12">SCSIO 52909</strain>
    </source>
</reference>
<keyword evidence="8" id="KW-0456">Lyase</keyword>
<dbReference type="PANTHER" id="PTHR12589">
    <property type="entry name" value="PYRUVOYL TETRAHYDROBIOPTERIN SYNTHASE"/>
    <property type="match status" value="1"/>
</dbReference>
<dbReference type="RefSeq" id="WP_166174240.1">
    <property type="nucleotide sequence ID" value="NZ_CP045119.1"/>
</dbReference>
<evidence type="ECO:0000256" key="5">
    <source>
        <dbReference type="ARBA" id="ARBA00018141"/>
    </source>
</evidence>
<keyword evidence="7" id="KW-0862">Zinc</keyword>
<dbReference type="Pfam" id="PF01242">
    <property type="entry name" value="PTPS"/>
    <property type="match status" value="1"/>
</dbReference>
<keyword evidence="6" id="KW-0479">Metal-binding</keyword>
<comment type="catalytic activity">
    <reaction evidence="10">
        <text>7,8-dihydroneopterin 3'-triphosphate + H2O = 6-carboxy-5,6,7,8-tetrahydropterin + triphosphate + acetaldehyde + 2 H(+)</text>
        <dbReference type="Rhea" id="RHEA:27966"/>
        <dbReference type="ChEBI" id="CHEBI:15343"/>
        <dbReference type="ChEBI" id="CHEBI:15377"/>
        <dbReference type="ChEBI" id="CHEBI:15378"/>
        <dbReference type="ChEBI" id="CHEBI:18036"/>
        <dbReference type="ChEBI" id="CHEBI:58462"/>
        <dbReference type="ChEBI" id="CHEBI:61032"/>
        <dbReference type="EC" id="4.1.2.50"/>
    </reaction>
</comment>
<accession>A0A6G8Q6T1</accession>
<comment type="pathway">
    <text evidence="2">Purine metabolism; 7-cyano-7-deazaguanine biosynthesis.</text>
</comment>
<dbReference type="UniPathway" id="UPA00391"/>